<dbReference type="Gene3D" id="3.60.20.40">
    <property type="match status" value="1"/>
</dbReference>
<comment type="caution">
    <text evidence="1">The sequence shown here is derived from an EMBL/GenBank/DDBJ whole genome shotgun (WGS) entry which is preliminary data.</text>
</comment>
<dbReference type="InterPro" id="IPR052896">
    <property type="entry name" value="GGT-like_enzyme"/>
</dbReference>
<evidence type="ECO:0000313" key="1">
    <source>
        <dbReference type="EMBL" id="MDQ0466370.1"/>
    </source>
</evidence>
<dbReference type="PANTHER" id="PTHR43881">
    <property type="entry name" value="GAMMA-GLUTAMYLTRANSPEPTIDASE (AFU_ORTHOLOGUE AFUA_4G13580)"/>
    <property type="match status" value="1"/>
</dbReference>
<dbReference type="EC" id="2.3.2.2" evidence="1"/>
<dbReference type="Pfam" id="PF01019">
    <property type="entry name" value="G_glu_transpept"/>
    <property type="match status" value="1"/>
</dbReference>
<keyword evidence="1" id="KW-0012">Acyltransferase</keyword>
<dbReference type="InterPro" id="IPR043138">
    <property type="entry name" value="GGT_lsub"/>
</dbReference>
<dbReference type="Gene3D" id="1.10.246.130">
    <property type="match status" value="1"/>
</dbReference>
<keyword evidence="2" id="KW-1185">Reference proteome</keyword>
<dbReference type="Proteomes" id="UP001228905">
    <property type="component" value="Unassembled WGS sequence"/>
</dbReference>
<organism evidence="1 2">
    <name type="scientific">Caulobacter ginsengisoli</name>
    <dbReference type="NCBI Taxonomy" id="400775"/>
    <lineage>
        <taxon>Bacteria</taxon>
        <taxon>Pseudomonadati</taxon>
        <taxon>Pseudomonadota</taxon>
        <taxon>Alphaproteobacteria</taxon>
        <taxon>Caulobacterales</taxon>
        <taxon>Caulobacteraceae</taxon>
        <taxon>Caulobacter</taxon>
    </lineage>
</organism>
<protein>
    <submittedName>
        <fullName evidence="1">Gamma-glutamyltranspeptidase/glutathione hydrolase</fullName>
        <ecNumber evidence="1">2.3.2.2</ecNumber>
        <ecNumber evidence="1">3.4.19.13</ecNumber>
    </submittedName>
</protein>
<proteinExistence type="predicted"/>
<keyword evidence="1" id="KW-0378">Hydrolase</keyword>
<dbReference type="EC" id="3.4.19.13" evidence="1"/>
<dbReference type="GO" id="GO:0036374">
    <property type="term" value="F:glutathione hydrolase activity"/>
    <property type="evidence" value="ECO:0007669"/>
    <property type="project" value="UniProtKB-EC"/>
</dbReference>
<sequence>MVAAAHPLIVHAGLEVLGQGGNAVDAAIASALVAAVVMPEMCGLGGDLFAIVHQPGQAPAAFLGSGAAPLAATLEQMRRHGDQTPNGLRMPLRGPLSVGVPGLPDAIDALMSRYATRPLDRLAKHALGYARDGFALTPFGAAAIAMCEPFLKKDPAAAAVYLPDGGPPAAGTVLRQPDLADTLNRLAVAGPRCFYEGALARRLAEGLGGAMTPDDLAPHTTPVEAPIRIRYRDVDVWQTGLPTNGLIQLEAMNIVQQGGRLDPGGPEGVHRQAEALKLAIADRLAQARDPAFGPTPVATLLSDDWAARRFAAIGPDSAADEVAGELADGDTTYLCTADGEGMMVSLILSVSSAFGSGVMAPGTGVLFNNRVGRGFSLEDGHPNLFAPGKKTMHTLNCYLVTAPDGTGLIAGGSPGGDGQPQWNLQVLSHLIDGGLDVQAAIEAPRWTVWPGTDPHDLPNPYELRVETRLGEAAIEGLRARGHRVVTTGGWGGSGAAQAIARDPATGVLAGGSDPRVEGLALGF</sequence>
<dbReference type="SUPFAM" id="SSF56235">
    <property type="entry name" value="N-terminal nucleophile aminohydrolases (Ntn hydrolases)"/>
    <property type="match status" value="1"/>
</dbReference>
<reference evidence="1 2" key="1">
    <citation type="submission" date="2023-07" db="EMBL/GenBank/DDBJ databases">
        <title>Genomic Encyclopedia of Type Strains, Phase IV (KMG-IV): sequencing the most valuable type-strain genomes for metagenomic binning, comparative biology and taxonomic classification.</title>
        <authorList>
            <person name="Goeker M."/>
        </authorList>
    </citation>
    <scope>NUCLEOTIDE SEQUENCE [LARGE SCALE GENOMIC DNA]</scope>
    <source>
        <strain evidence="1 2">DSM 18695</strain>
    </source>
</reference>
<name>A0ABU0IWJ4_9CAUL</name>
<dbReference type="GO" id="GO:0103068">
    <property type="term" value="F:leukotriene C4 gamma-glutamyl transferase activity"/>
    <property type="evidence" value="ECO:0007669"/>
    <property type="project" value="UniProtKB-EC"/>
</dbReference>
<gene>
    <name evidence="1" type="ORF">QO010_004163</name>
</gene>
<dbReference type="InterPro" id="IPR029055">
    <property type="entry name" value="Ntn_hydrolases_N"/>
</dbReference>
<dbReference type="PANTHER" id="PTHR43881:SF1">
    <property type="entry name" value="GAMMA-GLUTAMYLTRANSPEPTIDASE (AFU_ORTHOLOGUE AFUA_4G13580)"/>
    <property type="match status" value="1"/>
</dbReference>
<dbReference type="EMBL" id="JAUSVS010000011">
    <property type="protein sequence ID" value="MDQ0466370.1"/>
    <property type="molecule type" value="Genomic_DNA"/>
</dbReference>
<accession>A0ABU0IWJ4</accession>
<dbReference type="RefSeq" id="WP_307352426.1">
    <property type="nucleotide sequence ID" value="NZ_JAUSVS010000011.1"/>
</dbReference>
<dbReference type="InterPro" id="IPR043137">
    <property type="entry name" value="GGT_ssub_C"/>
</dbReference>
<keyword evidence="1" id="KW-0808">Transferase</keyword>
<evidence type="ECO:0000313" key="2">
    <source>
        <dbReference type="Proteomes" id="UP001228905"/>
    </source>
</evidence>
<dbReference type="PRINTS" id="PR01210">
    <property type="entry name" value="GGTRANSPTASE"/>
</dbReference>